<proteinExistence type="predicted"/>
<dbReference type="Proteomes" id="UP000681340">
    <property type="component" value="Unassembled WGS sequence"/>
</dbReference>
<dbReference type="NCBIfam" id="TIGR00254">
    <property type="entry name" value="GGDEF"/>
    <property type="match status" value="1"/>
</dbReference>
<feature type="transmembrane region" description="Helical" evidence="2">
    <location>
        <begin position="115"/>
        <end position="136"/>
    </location>
</feature>
<organism evidence="4 5">
    <name type="scientific">Actinoplanes auranticolor</name>
    <dbReference type="NCBI Taxonomy" id="47988"/>
    <lineage>
        <taxon>Bacteria</taxon>
        <taxon>Bacillati</taxon>
        <taxon>Actinomycetota</taxon>
        <taxon>Actinomycetes</taxon>
        <taxon>Micromonosporales</taxon>
        <taxon>Micromonosporaceae</taxon>
        <taxon>Actinoplanes</taxon>
    </lineage>
</organism>
<dbReference type="RefSeq" id="WP_212986933.1">
    <property type="nucleotide sequence ID" value="NZ_BAABEA010000051.1"/>
</dbReference>
<comment type="caution">
    <text evidence="4">The sequence shown here is derived from an EMBL/GenBank/DDBJ whole genome shotgun (WGS) entry which is preliminary data.</text>
</comment>
<evidence type="ECO:0000259" key="3">
    <source>
        <dbReference type="PROSITE" id="PS50887"/>
    </source>
</evidence>
<keyword evidence="2" id="KW-0812">Transmembrane</keyword>
<dbReference type="GO" id="GO:0052621">
    <property type="term" value="F:diguanylate cyclase activity"/>
    <property type="evidence" value="ECO:0007669"/>
    <property type="project" value="TreeGrafter"/>
</dbReference>
<feature type="transmembrane region" description="Helical" evidence="2">
    <location>
        <begin position="274"/>
        <end position="296"/>
    </location>
</feature>
<dbReference type="PANTHER" id="PTHR45138">
    <property type="entry name" value="REGULATORY COMPONENTS OF SENSORY TRANSDUCTION SYSTEM"/>
    <property type="match status" value="1"/>
</dbReference>
<dbReference type="SUPFAM" id="SSF55073">
    <property type="entry name" value="Nucleotide cyclase"/>
    <property type="match status" value="1"/>
</dbReference>
<feature type="transmembrane region" description="Helical" evidence="2">
    <location>
        <begin position="50"/>
        <end position="70"/>
    </location>
</feature>
<dbReference type="FunFam" id="3.30.70.270:FF:000001">
    <property type="entry name" value="Diguanylate cyclase domain protein"/>
    <property type="match status" value="1"/>
</dbReference>
<keyword evidence="5" id="KW-1185">Reference proteome</keyword>
<reference evidence="4" key="1">
    <citation type="submission" date="2021-03" db="EMBL/GenBank/DDBJ databases">
        <title>Whole genome shotgun sequence of Actinoplanes auranticolor NBRC 12245.</title>
        <authorList>
            <person name="Komaki H."/>
            <person name="Tamura T."/>
        </authorList>
    </citation>
    <scope>NUCLEOTIDE SEQUENCE</scope>
    <source>
        <strain evidence="4">NBRC 12245</strain>
    </source>
</reference>
<keyword evidence="2" id="KW-1133">Transmembrane helix</keyword>
<evidence type="ECO:0000313" key="4">
    <source>
        <dbReference type="EMBL" id="GIM64073.1"/>
    </source>
</evidence>
<dbReference type="InterPro" id="IPR029787">
    <property type="entry name" value="Nucleotide_cyclase"/>
</dbReference>
<name>A0A919VIM4_9ACTN</name>
<feature type="transmembrane region" description="Helical" evidence="2">
    <location>
        <begin position="183"/>
        <end position="201"/>
    </location>
</feature>
<accession>A0A919VIM4</accession>
<dbReference type="CDD" id="cd01949">
    <property type="entry name" value="GGDEF"/>
    <property type="match status" value="1"/>
</dbReference>
<dbReference type="EMBL" id="BOQL01000006">
    <property type="protein sequence ID" value="GIM64073.1"/>
    <property type="molecule type" value="Genomic_DNA"/>
</dbReference>
<dbReference type="InterPro" id="IPR043128">
    <property type="entry name" value="Rev_trsase/Diguanyl_cyclase"/>
</dbReference>
<dbReference type="GO" id="GO:1902201">
    <property type="term" value="P:negative regulation of bacterial-type flagellum-dependent cell motility"/>
    <property type="evidence" value="ECO:0007669"/>
    <property type="project" value="TreeGrafter"/>
</dbReference>
<keyword evidence="2" id="KW-0472">Membrane</keyword>
<evidence type="ECO:0000256" key="1">
    <source>
        <dbReference type="SAM" id="MobiDB-lite"/>
    </source>
</evidence>
<feature type="region of interest" description="Disordered" evidence="1">
    <location>
        <begin position="497"/>
        <end position="520"/>
    </location>
</feature>
<protein>
    <recommendedName>
        <fullName evidence="3">GGDEF domain-containing protein</fullName>
    </recommendedName>
</protein>
<feature type="transmembrane region" description="Helical" evidence="2">
    <location>
        <begin position="20"/>
        <end position="38"/>
    </location>
</feature>
<dbReference type="InterPro" id="IPR000160">
    <property type="entry name" value="GGDEF_dom"/>
</dbReference>
<dbReference type="InterPro" id="IPR050469">
    <property type="entry name" value="Diguanylate_Cyclase"/>
</dbReference>
<evidence type="ECO:0000256" key="2">
    <source>
        <dbReference type="SAM" id="Phobius"/>
    </source>
</evidence>
<dbReference type="PROSITE" id="PS50887">
    <property type="entry name" value="GGDEF"/>
    <property type="match status" value="1"/>
</dbReference>
<dbReference type="AlphaFoldDB" id="A0A919VIM4"/>
<gene>
    <name evidence="4" type="ORF">Aau02nite_08150</name>
</gene>
<dbReference type="Pfam" id="PF00990">
    <property type="entry name" value="GGDEF"/>
    <property type="match status" value="1"/>
</dbReference>
<sequence>MSSGQVRPGVGTSGGTPDRVLRATVGAAVAWMVLYTVATALCQGSPRAALFLGDIVYLVPLVAAVLVAGVAARRERGRHRRLWQLLAVAFAAQLAGESIWAGYDYLTADGPPAPSVADIGYLLSSTLMVVAVLVGFGGASRLRHLRGLLDSTLIMVSLAALGWHMLIRPQLTEAVAFADLVTIAYPLLDVVLLTCLGIVGMAGHKSVPMTVRLVGAAGAVNAVSDMIYTYLATFSDYDSGSWVDVGFEAGTVLCLLAAVVAVRRPEPPAEPRSFDRGMPLMPILISLTATSALVVFDKVGTGAVSDLTLIVVAVLFLTVMLRQYLFAADRAALAEQLALAVTEQQRLAVTDGLTGLYNRRHLMTMVDRLGAAPAGRPVSLMVVDLDHFKLVNDTYGHLAGDAVLQAAAARITATARASDVVARYGGEEFVLLLADTDGPEAERLAERVRRRLREAPIVVGAVPIALTASIGVASSSDGAVRHLLEAADRALYRAKEQGRDQVSTVAPPVREPVAVPGPTG</sequence>
<feature type="transmembrane region" description="Helical" evidence="2">
    <location>
        <begin position="148"/>
        <end position="167"/>
    </location>
</feature>
<feature type="transmembrane region" description="Helical" evidence="2">
    <location>
        <begin position="213"/>
        <end position="233"/>
    </location>
</feature>
<feature type="transmembrane region" description="Helical" evidence="2">
    <location>
        <begin position="302"/>
        <end position="321"/>
    </location>
</feature>
<dbReference type="GO" id="GO:0043709">
    <property type="term" value="P:cell adhesion involved in single-species biofilm formation"/>
    <property type="evidence" value="ECO:0007669"/>
    <property type="project" value="TreeGrafter"/>
</dbReference>
<dbReference type="GO" id="GO:0005886">
    <property type="term" value="C:plasma membrane"/>
    <property type="evidence" value="ECO:0007669"/>
    <property type="project" value="TreeGrafter"/>
</dbReference>
<dbReference type="SMART" id="SM00267">
    <property type="entry name" value="GGDEF"/>
    <property type="match status" value="1"/>
</dbReference>
<dbReference type="Gene3D" id="3.30.70.270">
    <property type="match status" value="1"/>
</dbReference>
<dbReference type="PANTHER" id="PTHR45138:SF9">
    <property type="entry name" value="DIGUANYLATE CYCLASE DGCM-RELATED"/>
    <property type="match status" value="1"/>
</dbReference>
<evidence type="ECO:0000313" key="5">
    <source>
        <dbReference type="Proteomes" id="UP000681340"/>
    </source>
</evidence>
<feature type="transmembrane region" description="Helical" evidence="2">
    <location>
        <begin position="82"/>
        <end position="103"/>
    </location>
</feature>
<feature type="compositionally biased region" description="Low complexity" evidence="1">
    <location>
        <begin position="505"/>
        <end position="520"/>
    </location>
</feature>
<feature type="domain" description="GGDEF" evidence="3">
    <location>
        <begin position="376"/>
        <end position="507"/>
    </location>
</feature>